<protein>
    <submittedName>
        <fullName evidence="1">Uncharacterized protein</fullName>
    </submittedName>
</protein>
<name>A0A3E1NZL0_9BACT</name>
<evidence type="ECO:0000313" key="1">
    <source>
        <dbReference type="EMBL" id="RFM33359.1"/>
    </source>
</evidence>
<reference evidence="1 2" key="1">
    <citation type="submission" date="2018-08" db="EMBL/GenBank/DDBJ databases">
        <title>Chitinophaga sp. K20C18050901, a novel bacterium isolated from forest soil.</title>
        <authorList>
            <person name="Wang C."/>
        </authorList>
    </citation>
    <scope>NUCLEOTIDE SEQUENCE [LARGE SCALE GENOMIC DNA]</scope>
    <source>
        <strain evidence="1 2">K20C18050901</strain>
    </source>
</reference>
<sequence>MPLIPRHAYGSTIRVQPTFSDTLPASLFKPKRSLGSKISDTLPLRVYKHPLQDTISAKLFKPYADTITVPLFKPKPASRGWFHRVGEYRDSLRRKEYRDSLIRSITRQNVPEPPATDSSIIKSEKYFIPYTGRVIRDIYYRKVNVFGPQNIRDTSFTTTMKLIKLANRLHYNTEEWVIRQALFFKSGDTLNPYEMSDNERYLRSRPYMQDARLYIINAGASPDSLDLLVVTKDVYEYGIDIGEASTSAVRTTIYNNNLFGAGQELRVGAYWKNSYNPPWGSEIKYTKYNALGTFADVSLGYTTLNNYYPLDTGVFEGSYYVNVNRPLYNSSADWAGGVAYRNSFSINIRERPDTVYRDYRYELLEVWGGYNLIKQDKHNLNNQRPNLALLLGHSNQIFLKRPWQPIYKLDPVYNNHRYYLAQAIVFRNEFFKATNFFGFGRTEDIPLGYSGSFTSGWETWKGRTRGYAGVEAQKFWATKLKGIFNAQFGISTFYQDGRSEDAVIHAKLEYYSRSFKVLGGKLREFAYFDYLGNPNPYFYKPLQINMEHGIYGLKNVPLTGFQRMNIRSETVFYSPWRVLGFKFNWYTTLQATQITINSNNLFKNPIYGGVGLGCRIKNENLPINTLLIDANYFPNAPYPANQIYFEITTTVDFRFDIFTLKMPNFLNFR</sequence>
<dbReference type="Proteomes" id="UP000261174">
    <property type="component" value="Unassembled WGS sequence"/>
</dbReference>
<comment type="caution">
    <text evidence="1">The sequence shown here is derived from an EMBL/GenBank/DDBJ whole genome shotgun (WGS) entry which is preliminary data.</text>
</comment>
<gene>
    <name evidence="1" type="ORF">DXN04_20265</name>
</gene>
<evidence type="ECO:0000313" key="2">
    <source>
        <dbReference type="Proteomes" id="UP000261174"/>
    </source>
</evidence>
<accession>A0A3E1NZL0</accession>
<keyword evidence="2" id="KW-1185">Reference proteome</keyword>
<dbReference type="AlphaFoldDB" id="A0A3E1NZL0"/>
<dbReference type="EMBL" id="QTJV01000007">
    <property type="protein sequence ID" value="RFM33359.1"/>
    <property type="molecule type" value="Genomic_DNA"/>
</dbReference>
<proteinExistence type="predicted"/>
<organism evidence="1 2">
    <name type="scientific">Chitinophaga silvisoli</name>
    <dbReference type="NCBI Taxonomy" id="2291814"/>
    <lineage>
        <taxon>Bacteria</taxon>
        <taxon>Pseudomonadati</taxon>
        <taxon>Bacteroidota</taxon>
        <taxon>Chitinophagia</taxon>
        <taxon>Chitinophagales</taxon>
        <taxon>Chitinophagaceae</taxon>
        <taxon>Chitinophaga</taxon>
    </lineage>
</organism>